<evidence type="ECO:0000256" key="3">
    <source>
        <dbReference type="ARBA" id="ARBA00022833"/>
    </source>
</evidence>
<dbReference type="SMART" id="SM00575">
    <property type="entry name" value="ZnF_PMZ"/>
    <property type="match status" value="1"/>
</dbReference>
<dbReference type="Proteomes" id="UP001341840">
    <property type="component" value="Unassembled WGS sequence"/>
</dbReference>
<evidence type="ECO:0000313" key="6">
    <source>
        <dbReference type="EMBL" id="MED6126826.1"/>
    </source>
</evidence>
<dbReference type="InterPro" id="IPR006564">
    <property type="entry name" value="Znf_PMZ"/>
</dbReference>
<dbReference type="EMBL" id="JASCZI010031465">
    <property type="protein sequence ID" value="MED6126826.1"/>
    <property type="molecule type" value="Genomic_DNA"/>
</dbReference>
<name>A0ABU6RSP4_9FABA</name>
<dbReference type="Pfam" id="PF10551">
    <property type="entry name" value="MULE"/>
    <property type="match status" value="1"/>
</dbReference>
<keyword evidence="3" id="KW-0862">Zinc</keyword>
<reference evidence="6 7" key="1">
    <citation type="journal article" date="2023" name="Plants (Basel)">
        <title>Bridging the Gap: Combining Genomics and Transcriptomics Approaches to Understand Stylosanthes scabra, an Orphan Legume from the Brazilian Caatinga.</title>
        <authorList>
            <person name="Ferreira-Neto J.R.C."/>
            <person name="da Silva M.D."/>
            <person name="Binneck E."/>
            <person name="de Melo N.F."/>
            <person name="da Silva R.H."/>
            <person name="de Melo A.L.T.M."/>
            <person name="Pandolfi V."/>
            <person name="Bustamante F.O."/>
            <person name="Brasileiro-Vidal A.C."/>
            <person name="Benko-Iseppon A.M."/>
        </authorList>
    </citation>
    <scope>NUCLEOTIDE SEQUENCE [LARGE SCALE GENOMIC DNA]</scope>
    <source>
        <tissue evidence="6">Leaves</tissue>
    </source>
</reference>
<comment type="caution">
    <text evidence="6">The sequence shown here is derived from an EMBL/GenBank/DDBJ whole genome shotgun (WGS) entry which is preliminary data.</text>
</comment>
<evidence type="ECO:0000256" key="2">
    <source>
        <dbReference type="ARBA" id="ARBA00022771"/>
    </source>
</evidence>
<feature type="domain" description="SWIM-type" evidence="5">
    <location>
        <begin position="297"/>
        <end position="331"/>
    </location>
</feature>
<evidence type="ECO:0000313" key="7">
    <source>
        <dbReference type="Proteomes" id="UP001341840"/>
    </source>
</evidence>
<dbReference type="PROSITE" id="PS50966">
    <property type="entry name" value="ZF_SWIM"/>
    <property type="match status" value="1"/>
</dbReference>
<dbReference type="InterPro" id="IPR018289">
    <property type="entry name" value="MULE_transposase_dom"/>
</dbReference>
<accession>A0ABU6RSP4</accession>
<keyword evidence="2 4" id="KW-0863">Zinc-finger</keyword>
<organism evidence="6 7">
    <name type="scientific">Stylosanthes scabra</name>
    <dbReference type="NCBI Taxonomy" id="79078"/>
    <lineage>
        <taxon>Eukaryota</taxon>
        <taxon>Viridiplantae</taxon>
        <taxon>Streptophyta</taxon>
        <taxon>Embryophyta</taxon>
        <taxon>Tracheophyta</taxon>
        <taxon>Spermatophyta</taxon>
        <taxon>Magnoliopsida</taxon>
        <taxon>eudicotyledons</taxon>
        <taxon>Gunneridae</taxon>
        <taxon>Pentapetalae</taxon>
        <taxon>rosids</taxon>
        <taxon>fabids</taxon>
        <taxon>Fabales</taxon>
        <taxon>Fabaceae</taxon>
        <taxon>Papilionoideae</taxon>
        <taxon>50 kb inversion clade</taxon>
        <taxon>dalbergioids sensu lato</taxon>
        <taxon>Dalbergieae</taxon>
        <taxon>Pterocarpus clade</taxon>
        <taxon>Stylosanthes</taxon>
    </lineage>
</organism>
<sequence>MKQLLLSNPGTTIDLDVTEMPDSVPLFRRLYICFEACRKGFVLGCRPFIGLDGTFLKGFYDGQLLTAIGQDANNQIFPIAYAVVDSETKDNWKWFLENLHADLGNYRVHGWNFISDQQKGLIPAMKEVMHDVHHRFCAMHIWSNFTKRWKDKQLKGAVWECCKSTTVQQFDVAMMRLKEVNEAAWEYLNRLDPKSWTKAHFSDWSKVDNVTNNNCETFNGKILKYRGKPTITMLEEVRTYIMRFMARNKKSFSGYIGRVAPRQLSRLEREKEESSKWTPTLAGDDDMNIYEVEKHPTKVTVDLGNQECTCRFWQLTGLPCRHACAALAHRGRRPEEQIHNWLGMQAYNTAYRQNINPVPSKEFWEKVTDILFFHPITKEELVDLRKREERKEMSRGLTPIRTRLKENMGRPYAIIVARLAIIANLVRERRMTLMMWQQLLQKRRKDKQPMNQVERTKLHQSTKWRQLPYLLKTLRVWHLDLTRLCLLRP</sequence>
<proteinExistence type="predicted"/>
<dbReference type="PANTHER" id="PTHR31973">
    <property type="entry name" value="POLYPROTEIN, PUTATIVE-RELATED"/>
    <property type="match status" value="1"/>
</dbReference>
<gene>
    <name evidence="6" type="ORF">PIB30_116841</name>
</gene>
<evidence type="ECO:0000256" key="4">
    <source>
        <dbReference type="PROSITE-ProRule" id="PRU00325"/>
    </source>
</evidence>
<evidence type="ECO:0000256" key="1">
    <source>
        <dbReference type="ARBA" id="ARBA00022723"/>
    </source>
</evidence>
<evidence type="ECO:0000259" key="5">
    <source>
        <dbReference type="PROSITE" id="PS50966"/>
    </source>
</evidence>
<dbReference type="InterPro" id="IPR007527">
    <property type="entry name" value="Znf_SWIM"/>
</dbReference>
<keyword evidence="7" id="KW-1185">Reference proteome</keyword>
<keyword evidence="1" id="KW-0479">Metal-binding</keyword>
<dbReference type="Pfam" id="PF04434">
    <property type="entry name" value="SWIM"/>
    <property type="match status" value="1"/>
</dbReference>
<dbReference type="PANTHER" id="PTHR31973:SF187">
    <property type="entry name" value="MUTATOR TRANSPOSASE MUDRA PROTEIN"/>
    <property type="match status" value="1"/>
</dbReference>
<protein>
    <recommendedName>
        <fullName evidence="5">SWIM-type domain-containing protein</fullName>
    </recommendedName>
</protein>